<proteinExistence type="inferred from homology"/>
<dbReference type="VEuPathDB" id="MicrosporidiaDB:A0H76_1633"/>
<evidence type="ECO:0000313" key="10">
    <source>
        <dbReference type="Proteomes" id="UP000192501"/>
    </source>
</evidence>
<dbReference type="EMBL" id="LTAI01000038">
    <property type="protein sequence ID" value="ORE00300.1"/>
    <property type="molecule type" value="Genomic_DNA"/>
</dbReference>
<accession>A0A1X0Q929</accession>
<dbReference type="PANTHER" id="PTHR19918:SF1">
    <property type="entry name" value="FIZZY-RELATED PROTEIN HOMOLOG"/>
    <property type="match status" value="1"/>
</dbReference>
<keyword evidence="4" id="KW-0131">Cell cycle</keyword>
<evidence type="ECO:0000313" key="7">
    <source>
        <dbReference type="EMBL" id="ORD96300.1"/>
    </source>
</evidence>
<dbReference type="OrthoDB" id="10263272at2759"/>
<dbReference type="GO" id="GO:1905786">
    <property type="term" value="P:positive regulation of anaphase-promoting complex-dependent catabolic process"/>
    <property type="evidence" value="ECO:0007669"/>
    <property type="project" value="TreeGrafter"/>
</dbReference>
<comment type="similarity">
    <text evidence="1">Belongs to the WD repeat CDC20/Fizzy family.</text>
</comment>
<dbReference type="InterPro" id="IPR001680">
    <property type="entry name" value="WD40_rpt"/>
</dbReference>
<dbReference type="Pfam" id="PF24807">
    <property type="entry name" value="WD40_CDC20-Fz"/>
    <property type="match status" value="1"/>
</dbReference>
<evidence type="ECO:0000313" key="9">
    <source>
        <dbReference type="Proteomes" id="UP000192356"/>
    </source>
</evidence>
<dbReference type="GO" id="GO:0005680">
    <property type="term" value="C:anaphase-promoting complex"/>
    <property type="evidence" value="ECO:0007669"/>
    <property type="project" value="TreeGrafter"/>
</dbReference>
<evidence type="ECO:0000256" key="4">
    <source>
        <dbReference type="ARBA" id="ARBA00023306"/>
    </source>
</evidence>
<evidence type="ECO:0000256" key="1">
    <source>
        <dbReference type="ARBA" id="ARBA00006445"/>
    </source>
</evidence>
<dbReference type="VEuPathDB" id="MicrosporidiaDB:HERIO_1764"/>
<dbReference type="EMBL" id="LVKB01000103">
    <property type="protein sequence ID" value="ORD96300.1"/>
    <property type="molecule type" value="Genomic_DNA"/>
</dbReference>
<feature type="repeat" description="WD" evidence="5">
    <location>
        <begin position="290"/>
        <end position="331"/>
    </location>
</feature>
<evidence type="ECO:0000256" key="2">
    <source>
        <dbReference type="ARBA" id="ARBA00022574"/>
    </source>
</evidence>
<evidence type="ECO:0000259" key="6">
    <source>
        <dbReference type="Pfam" id="PF24807"/>
    </source>
</evidence>
<dbReference type="InterPro" id="IPR033010">
    <property type="entry name" value="Cdc20/Fizzy"/>
</dbReference>
<dbReference type="SMART" id="SM00320">
    <property type="entry name" value="WD40"/>
    <property type="match status" value="6"/>
</dbReference>
<dbReference type="Proteomes" id="UP000192356">
    <property type="component" value="Unassembled WGS sequence"/>
</dbReference>
<dbReference type="PROSITE" id="PS50294">
    <property type="entry name" value="WD_REPEATS_REGION"/>
    <property type="match status" value="1"/>
</dbReference>
<protein>
    <submittedName>
        <fullName evidence="7">FZR2</fullName>
    </submittedName>
</protein>
<keyword evidence="3" id="KW-0677">Repeat</keyword>
<dbReference type="GO" id="GO:1990757">
    <property type="term" value="F:ubiquitin ligase activator activity"/>
    <property type="evidence" value="ECO:0007669"/>
    <property type="project" value="TreeGrafter"/>
</dbReference>
<name>A0A1X0Q929_9MICR</name>
<dbReference type="InterPro" id="IPR056150">
    <property type="entry name" value="WD40_CDC20-Fz"/>
</dbReference>
<dbReference type="GO" id="GO:0031145">
    <property type="term" value="P:anaphase-promoting complex-dependent catabolic process"/>
    <property type="evidence" value="ECO:0007669"/>
    <property type="project" value="TreeGrafter"/>
</dbReference>
<evidence type="ECO:0000256" key="3">
    <source>
        <dbReference type="ARBA" id="ARBA00022737"/>
    </source>
</evidence>
<dbReference type="InterPro" id="IPR036322">
    <property type="entry name" value="WD40_repeat_dom_sf"/>
</dbReference>
<dbReference type="AlphaFoldDB" id="A0A1X0Q929"/>
<comment type="caution">
    <text evidence="7">The sequence shown here is derived from an EMBL/GenBank/DDBJ whole genome shotgun (WGS) entry which is preliminary data.</text>
</comment>
<evidence type="ECO:0000256" key="5">
    <source>
        <dbReference type="PROSITE-ProRule" id="PRU00221"/>
    </source>
</evidence>
<sequence>MHNLDKHNLDIDFDFLNLTPLKKEHQPEKIHKEFRSLNIRGMVDDFYSTCIDWHKENIFYVVEGTVYAYNFYSEITKSIFTTNISITSVKYCSKQQSIVCGTSLGTVFFIDENTLKVTKKLIHKSRIGVIKNFQNREYFEYAIITGSRDRKTKIIDTRIKEPAMIFSSHTQEVCGIAQSNLLATGGNDNRAFIYDLRTTIPFGKVNEHKAAIKAIDWTIKGNNLITGGGSADKTIKVFSINKKVEMIKNIQFTNQVTNLKCLSDNSIICTFGYSDNDIKILKNYKVEKVYEGHKNRVIHFGINEDQKYIATGSGDFKIKFWKIGEENDLKKIK</sequence>
<evidence type="ECO:0000313" key="8">
    <source>
        <dbReference type="EMBL" id="ORE00300.1"/>
    </source>
</evidence>
<reference evidence="9 10" key="1">
    <citation type="journal article" date="2017" name="Environ. Microbiol.">
        <title>Decay of the glycolytic pathway and adaptation to intranuclear parasitism within Enterocytozoonidae microsporidia.</title>
        <authorList>
            <person name="Wiredu Boakye D."/>
            <person name="Jaroenlak P."/>
            <person name="Prachumwat A."/>
            <person name="Williams T.A."/>
            <person name="Bateman K.S."/>
            <person name="Itsathitphaisarn O."/>
            <person name="Sritunyalucksana K."/>
            <person name="Paszkiewicz K.H."/>
            <person name="Moore K.A."/>
            <person name="Stentiford G.D."/>
            <person name="Williams B.A."/>
        </authorList>
    </citation>
    <scope>NUCLEOTIDE SEQUENCE [LARGE SCALE GENOMIC DNA]</scope>
    <source>
        <strain evidence="10">canceri</strain>
        <strain evidence="8">Canceri</strain>
        <strain evidence="7 9">GB1</strain>
    </source>
</reference>
<dbReference type="PROSITE" id="PS50082">
    <property type="entry name" value="WD_REPEATS_2"/>
    <property type="match status" value="1"/>
</dbReference>
<dbReference type="PANTHER" id="PTHR19918">
    <property type="entry name" value="CELL DIVISION CYCLE 20 CDC20 FIZZY -RELATED"/>
    <property type="match status" value="1"/>
</dbReference>
<keyword evidence="9" id="KW-1185">Reference proteome</keyword>
<organism evidence="7 9">
    <name type="scientific">Hepatospora eriocheir</name>
    <dbReference type="NCBI Taxonomy" id="1081669"/>
    <lineage>
        <taxon>Eukaryota</taxon>
        <taxon>Fungi</taxon>
        <taxon>Fungi incertae sedis</taxon>
        <taxon>Microsporidia</taxon>
        <taxon>Hepatosporidae</taxon>
        <taxon>Hepatospora</taxon>
    </lineage>
</organism>
<keyword evidence="2 5" id="KW-0853">WD repeat</keyword>
<dbReference type="SUPFAM" id="SSF50978">
    <property type="entry name" value="WD40 repeat-like"/>
    <property type="match status" value="1"/>
</dbReference>
<feature type="domain" description="CDC20/Fizzy WD40" evidence="6">
    <location>
        <begin position="38"/>
        <end position="321"/>
    </location>
</feature>
<dbReference type="InterPro" id="IPR015943">
    <property type="entry name" value="WD40/YVTN_repeat-like_dom_sf"/>
</dbReference>
<dbReference type="Proteomes" id="UP000192501">
    <property type="component" value="Unassembled WGS sequence"/>
</dbReference>
<gene>
    <name evidence="7" type="primary">FZR2</name>
    <name evidence="8" type="ORF">A0H76_1633</name>
    <name evidence="7" type="ORF">HERIO_1764</name>
</gene>
<dbReference type="GO" id="GO:0010997">
    <property type="term" value="F:anaphase-promoting complex binding"/>
    <property type="evidence" value="ECO:0007669"/>
    <property type="project" value="InterPro"/>
</dbReference>
<dbReference type="Gene3D" id="2.130.10.10">
    <property type="entry name" value="YVTN repeat-like/Quinoprotein amine dehydrogenase"/>
    <property type="match status" value="1"/>
</dbReference>